<evidence type="ECO:0008006" key="3">
    <source>
        <dbReference type="Google" id="ProtNLM"/>
    </source>
</evidence>
<dbReference type="HOGENOM" id="CLU_1807652_0_0_1"/>
<evidence type="ECO:0000313" key="2">
    <source>
        <dbReference type="Proteomes" id="UP000054248"/>
    </source>
</evidence>
<accession>A0A0C3KAH4</accession>
<dbReference type="Proteomes" id="UP000054248">
    <property type="component" value="Unassembled WGS sequence"/>
</dbReference>
<protein>
    <recommendedName>
        <fullName evidence="3">F-box domain-containing protein</fullName>
    </recommendedName>
</protein>
<dbReference type="EMBL" id="KN823290">
    <property type="protein sequence ID" value="KIO18398.1"/>
    <property type="molecule type" value="Genomic_DNA"/>
</dbReference>
<dbReference type="AlphaFoldDB" id="A0A0C3KAH4"/>
<organism evidence="1 2">
    <name type="scientific">Tulasnella calospora MUT 4182</name>
    <dbReference type="NCBI Taxonomy" id="1051891"/>
    <lineage>
        <taxon>Eukaryota</taxon>
        <taxon>Fungi</taxon>
        <taxon>Dikarya</taxon>
        <taxon>Basidiomycota</taxon>
        <taxon>Agaricomycotina</taxon>
        <taxon>Agaricomycetes</taxon>
        <taxon>Cantharellales</taxon>
        <taxon>Tulasnellaceae</taxon>
        <taxon>Tulasnella</taxon>
    </lineage>
</organism>
<reference evidence="1 2" key="1">
    <citation type="submission" date="2014-04" db="EMBL/GenBank/DDBJ databases">
        <authorList>
            <consortium name="DOE Joint Genome Institute"/>
            <person name="Kuo A."/>
            <person name="Girlanda M."/>
            <person name="Perotto S."/>
            <person name="Kohler A."/>
            <person name="Nagy L.G."/>
            <person name="Floudas D."/>
            <person name="Copeland A."/>
            <person name="Barry K.W."/>
            <person name="Cichocki N."/>
            <person name="Veneault-Fourrey C."/>
            <person name="LaButti K."/>
            <person name="Lindquist E.A."/>
            <person name="Lipzen A."/>
            <person name="Lundell T."/>
            <person name="Morin E."/>
            <person name="Murat C."/>
            <person name="Sun H."/>
            <person name="Tunlid A."/>
            <person name="Henrissat B."/>
            <person name="Grigoriev I.V."/>
            <person name="Hibbett D.S."/>
            <person name="Martin F."/>
            <person name="Nordberg H.P."/>
            <person name="Cantor M.N."/>
            <person name="Hua S.X."/>
        </authorList>
    </citation>
    <scope>NUCLEOTIDE SEQUENCE [LARGE SCALE GENOMIC DNA]</scope>
    <source>
        <strain evidence="1 2">MUT 4182</strain>
    </source>
</reference>
<evidence type="ECO:0000313" key="1">
    <source>
        <dbReference type="EMBL" id="KIO18398.1"/>
    </source>
</evidence>
<gene>
    <name evidence="1" type="ORF">M407DRAFT_31948</name>
</gene>
<keyword evidence="2" id="KW-1185">Reference proteome</keyword>
<proteinExistence type="predicted"/>
<sequence length="143" mass="16560">MSNLQELEWNTDPGAAYEQPTLHHLLQHCPNISSFSYICNEGSAGAFQEDLEFCPQLSHLRIVCASFEQVRRLILRRPMLEHVSMQYRIPGDDIVASSEDEWLAKVNMVRWIRSKIRFELPTNVVPFGLDLREEEGVFWDPNG</sequence>
<dbReference type="OrthoDB" id="10410664at2759"/>
<name>A0A0C3KAH4_9AGAM</name>
<reference evidence="2" key="2">
    <citation type="submission" date="2015-01" db="EMBL/GenBank/DDBJ databases">
        <title>Evolutionary Origins and Diversification of the Mycorrhizal Mutualists.</title>
        <authorList>
            <consortium name="DOE Joint Genome Institute"/>
            <consortium name="Mycorrhizal Genomics Consortium"/>
            <person name="Kohler A."/>
            <person name="Kuo A."/>
            <person name="Nagy L.G."/>
            <person name="Floudas D."/>
            <person name="Copeland A."/>
            <person name="Barry K.W."/>
            <person name="Cichocki N."/>
            <person name="Veneault-Fourrey C."/>
            <person name="LaButti K."/>
            <person name="Lindquist E.A."/>
            <person name="Lipzen A."/>
            <person name="Lundell T."/>
            <person name="Morin E."/>
            <person name="Murat C."/>
            <person name="Riley R."/>
            <person name="Ohm R."/>
            <person name="Sun H."/>
            <person name="Tunlid A."/>
            <person name="Henrissat B."/>
            <person name="Grigoriev I.V."/>
            <person name="Hibbett D.S."/>
            <person name="Martin F."/>
        </authorList>
    </citation>
    <scope>NUCLEOTIDE SEQUENCE [LARGE SCALE GENOMIC DNA]</scope>
    <source>
        <strain evidence="2">MUT 4182</strain>
    </source>
</reference>